<sequence length="111" mass="12545">MNEQKVVNLLGFASRMRKIIFGKDNIREYIRNPKRRKKFIIIASDVGESIKEDTIKRCQSHKVPYVLLSNYTKEQLGRALGKDEISVVGVLDENIVNGIKEVVNVGGDSIV</sequence>
<evidence type="ECO:0000259" key="1">
    <source>
        <dbReference type="Pfam" id="PF01248"/>
    </source>
</evidence>
<gene>
    <name evidence="2" type="ORF">SAMN02745164_01253</name>
</gene>
<accession>A0A1M4WTB0</accession>
<dbReference type="RefSeq" id="WP_072864588.1">
    <property type="nucleotide sequence ID" value="NZ_FQUI01000018.1"/>
</dbReference>
<name>A0A1M4WTB0_MARH1</name>
<dbReference type="GO" id="GO:0005840">
    <property type="term" value="C:ribosome"/>
    <property type="evidence" value="ECO:0007669"/>
    <property type="project" value="UniProtKB-KW"/>
</dbReference>
<proteinExistence type="predicted"/>
<reference evidence="2" key="1">
    <citation type="submission" date="2016-11" db="EMBL/GenBank/DDBJ databases">
        <authorList>
            <person name="Varghese N."/>
            <person name="Submissions S."/>
        </authorList>
    </citation>
    <scope>NUCLEOTIDE SEQUENCE [LARGE SCALE GENOMIC DNA]</scope>
    <source>
        <strain evidence="2">DSM 16785</strain>
    </source>
</reference>
<dbReference type="SUPFAM" id="SSF55315">
    <property type="entry name" value="L30e-like"/>
    <property type="match status" value="1"/>
</dbReference>
<comment type="caution">
    <text evidence="2">The sequence shown here is derived from an EMBL/GenBank/DDBJ whole genome shotgun (WGS) entry which is preliminary data.</text>
</comment>
<keyword evidence="2" id="KW-0689">Ribosomal protein</keyword>
<evidence type="ECO:0000313" key="2">
    <source>
        <dbReference type="EMBL" id="SHE84469.1"/>
    </source>
</evidence>
<dbReference type="Gene3D" id="3.30.1330.30">
    <property type="match status" value="1"/>
</dbReference>
<dbReference type="OrthoDB" id="46317at2"/>
<dbReference type="AlphaFoldDB" id="A0A1M4WTB0"/>
<dbReference type="InterPro" id="IPR029064">
    <property type="entry name" value="Ribosomal_eL30-like_sf"/>
</dbReference>
<dbReference type="EMBL" id="FQUI01000018">
    <property type="protein sequence ID" value="SHE84469.1"/>
    <property type="molecule type" value="Genomic_DNA"/>
</dbReference>
<evidence type="ECO:0000313" key="3">
    <source>
        <dbReference type="Proteomes" id="UP000184334"/>
    </source>
</evidence>
<organism evidence="2 3">
    <name type="scientific">Marinitoga hydrogenitolerans (strain DSM 16785 / JCM 12826 / AT1271)</name>
    <dbReference type="NCBI Taxonomy" id="1122195"/>
    <lineage>
        <taxon>Bacteria</taxon>
        <taxon>Thermotogati</taxon>
        <taxon>Thermotogota</taxon>
        <taxon>Thermotogae</taxon>
        <taxon>Petrotogales</taxon>
        <taxon>Petrotogaceae</taxon>
        <taxon>Marinitoga</taxon>
    </lineage>
</organism>
<keyword evidence="2" id="KW-0687">Ribonucleoprotein</keyword>
<dbReference type="Proteomes" id="UP000184334">
    <property type="component" value="Unassembled WGS sequence"/>
</dbReference>
<dbReference type="STRING" id="1122195.SAMN02745164_01253"/>
<protein>
    <submittedName>
        <fullName evidence="2">Ribosomal protein L7Ae</fullName>
    </submittedName>
</protein>
<dbReference type="InterPro" id="IPR004038">
    <property type="entry name" value="Ribosomal_eL8/eL30/eS12/Gad45"/>
</dbReference>
<keyword evidence="3" id="KW-1185">Reference proteome</keyword>
<dbReference type="Pfam" id="PF01248">
    <property type="entry name" value="Ribosomal_L7Ae"/>
    <property type="match status" value="1"/>
</dbReference>
<feature type="domain" description="Ribosomal protein eL8/eL30/eS12/Gadd45" evidence="1">
    <location>
        <begin position="5"/>
        <end position="91"/>
    </location>
</feature>